<feature type="domain" description="Potassium channel" evidence="3">
    <location>
        <begin position="30"/>
        <end position="103"/>
    </location>
</feature>
<keyword evidence="2" id="KW-0812">Transmembrane</keyword>
<keyword evidence="5" id="KW-1185">Reference proteome</keyword>
<evidence type="ECO:0000313" key="5">
    <source>
        <dbReference type="Proteomes" id="UP001597231"/>
    </source>
</evidence>
<keyword evidence="2" id="KW-0472">Membrane</keyword>
<dbReference type="Pfam" id="PF07885">
    <property type="entry name" value="Ion_trans_2"/>
    <property type="match status" value="1"/>
</dbReference>
<organism evidence="4 5">
    <name type="scientific">Sporosarcina contaminans</name>
    <dbReference type="NCBI Taxonomy" id="633403"/>
    <lineage>
        <taxon>Bacteria</taxon>
        <taxon>Bacillati</taxon>
        <taxon>Bacillota</taxon>
        <taxon>Bacilli</taxon>
        <taxon>Bacillales</taxon>
        <taxon>Caryophanaceae</taxon>
        <taxon>Sporosarcina</taxon>
    </lineage>
</organism>
<dbReference type="EMBL" id="JBHTLT010000120">
    <property type="protein sequence ID" value="MFD1206310.1"/>
    <property type="molecule type" value="Genomic_DNA"/>
</dbReference>
<evidence type="ECO:0000256" key="2">
    <source>
        <dbReference type="SAM" id="Phobius"/>
    </source>
</evidence>
<evidence type="ECO:0000256" key="1">
    <source>
        <dbReference type="SAM" id="MobiDB-lite"/>
    </source>
</evidence>
<gene>
    <name evidence="4" type="ORF">ACFQ38_14530</name>
</gene>
<keyword evidence="2" id="KW-1133">Transmembrane helix</keyword>
<accession>A0ABW3U029</accession>
<reference evidence="5" key="1">
    <citation type="journal article" date="2019" name="Int. J. Syst. Evol. Microbiol.">
        <title>The Global Catalogue of Microorganisms (GCM) 10K type strain sequencing project: providing services to taxonomists for standard genome sequencing and annotation.</title>
        <authorList>
            <consortium name="The Broad Institute Genomics Platform"/>
            <consortium name="The Broad Institute Genome Sequencing Center for Infectious Disease"/>
            <person name="Wu L."/>
            <person name="Ma J."/>
        </authorList>
    </citation>
    <scope>NUCLEOTIDE SEQUENCE [LARGE SCALE GENOMIC DNA]</scope>
    <source>
        <strain evidence="5">CCUG 53915</strain>
    </source>
</reference>
<proteinExistence type="predicted"/>
<comment type="caution">
    <text evidence="4">The sequence shown here is derived from an EMBL/GenBank/DDBJ whole genome shotgun (WGS) entry which is preliminary data.</text>
</comment>
<name>A0ABW3U029_9BACL</name>
<dbReference type="Gene3D" id="1.10.287.70">
    <property type="match status" value="1"/>
</dbReference>
<dbReference type="InterPro" id="IPR013099">
    <property type="entry name" value="K_chnl_dom"/>
</dbReference>
<feature type="transmembrane region" description="Helical" evidence="2">
    <location>
        <begin position="23"/>
        <end position="41"/>
    </location>
</feature>
<dbReference type="RefSeq" id="WP_336824124.1">
    <property type="nucleotide sequence ID" value="NZ_JBHTLT010000120.1"/>
</dbReference>
<dbReference type="Proteomes" id="UP001597231">
    <property type="component" value="Unassembled WGS sequence"/>
</dbReference>
<evidence type="ECO:0000313" key="4">
    <source>
        <dbReference type="EMBL" id="MFD1206310.1"/>
    </source>
</evidence>
<sequence length="133" mass="14593">MVSFFLTAIRLIGAIVKSFAHPVFKSLLFTLLLIVLSGTLFYTKVEGWTTIDAIYFGTVSLIPTGVETGLSPTTTIGKVFTIMYLIVGTGIMIGLIGIIAKAVIDFDSKKEHKNGDNHKKDARIESSLRRSKR</sequence>
<protein>
    <submittedName>
        <fullName evidence="4">Ion channel</fullName>
    </submittedName>
</protein>
<evidence type="ECO:0000259" key="3">
    <source>
        <dbReference type="Pfam" id="PF07885"/>
    </source>
</evidence>
<feature type="region of interest" description="Disordered" evidence="1">
    <location>
        <begin position="110"/>
        <end position="133"/>
    </location>
</feature>
<feature type="transmembrane region" description="Helical" evidence="2">
    <location>
        <begin position="82"/>
        <end position="104"/>
    </location>
</feature>
<dbReference type="SUPFAM" id="SSF81324">
    <property type="entry name" value="Voltage-gated potassium channels"/>
    <property type="match status" value="1"/>
</dbReference>